<protein>
    <submittedName>
        <fullName evidence="6">Pirin family protein</fullName>
    </submittedName>
</protein>
<dbReference type="InterPro" id="IPR014710">
    <property type="entry name" value="RmlC-like_jellyroll"/>
</dbReference>
<dbReference type="RefSeq" id="WP_144846188.1">
    <property type="nucleotide sequence ID" value="NZ_VMRJ01000002.1"/>
</dbReference>
<feature type="binding site" evidence="2">
    <location>
        <position position="102"/>
    </location>
    <ligand>
        <name>Fe cation</name>
        <dbReference type="ChEBI" id="CHEBI:24875"/>
    </ligand>
</feature>
<comment type="similarity">
    <text evidence="1 3">Belongs to the pirin family.</text>
</comment>
<gene>
    <name evidence="6" type="ORF">FNT36_07925</name>
</gene>
<organism evidence="6 7">
    <name type="scientific">Hymenobacter setariae</name>
    <dbReference type="NCBI Taxonomy" id="2594794"/>
    <lineage>
        <taxon>Bacteria</taxon>
        <taxon>Pseudomonadati</taxon>
        <taxon>Bacteroidota</taxon>
        <taxon>Cytophagia</taxon>
        <taxon>Cytophagales</taxon>
        <taxon>Hymenobacteraceae</taxon>
        <taxon>Hymenobacter</taxon>
    </lineage>
</organism>
<comment type="caution">
    <text evidence="6">The sequence shown here is derived from an EMBL/GenBank/DDBJ whole genome shotgun (WGS) entry which is preliminary data.</text>
</comment>
<evidence type="ECO:0000256" key="1">
    <source>
        <dbReference type="ARBA" id="ARBA00008416"/>
    </source>
</evidence>
<dbReference type="PANTHER" id="PTHR43212">
    <property type="entry name" value="QUERCETIN 2,3-DIOXYGENASE"/>
    <property type="match status" value="1"/>
</dbReference>
<reference evidence="6 7" key="1">
    <citation type="submission" date="2019-07" db="EMBL/GenBank/DDBJ databases">
        <title>Hymenobacter sp. straun FUR1 Genome sequencing and assembly.</title>
        <authorList>
            <person name="Chhetri G."/>
        </authorList>
    </citation>
    <scope>NUCLEOTIDE SEQUENCE [LARGE SCALE GENOMIC DNA]</scope>
    <source>
        <strain evidence="6 7">Fur1</strain>
    </source>
</reference>
<dbReference type="CDD" id="cd02910">
    <property type="entry name" value="cupin_Yhhw_N"/>
    <property type="match status" value="1"/>
</dbReference>
<keyword evidence="7" id="KW-1185">Reference proteome</keyword>
<dbReference type="PIRSF" id="PIRSF006232">
    <property type="entry name" value="Pirin"/>
    <property type="match status" value="1"/>
</dbReference>
<sequence length="237" mass="26471">MNTHFFPAGDRGLKDIGWLQSHLTFSFGPYANPERNGFGLLKVFNDDFVAPGKGFGLHAHANMEIISVLLAGTMNHKDSLGYSEVIPAGGVQIMSAGSGLRHEEYNVGDDEVNFLQIWIEPKLQNVTPRYQRRQFPEEQRANQLTTIVSNEEGTAHCWINQNAKLSLGYYTEAHSLDYSFAPANKMLYVFVISGTVRINDEVLGRRDALGIWNTHGPVHLDCAADTRFLLIEAPINH</sequence>
<dbReference type="Pfam" id="PF02678">
    <property type="entry name" value="Pirin"/>
    <property type="match status" value="1"/>
</dbReference>
<dbReference type="Pfam" id="PF17954">
    <property type="entry name" value="Pirin_C_2"/>
    <property type="match status" value="1"/>
</dbReference>
<dbReference type="EMBL" id="VMRJ01000002">
    <property type="protein sequence ID" value="TVT41369.1"/>
    <property type="molecule type" value="Genomic_DNA"/>
</dbReference>
<dbReference type="OrthoDB" id="321327at2"/>
<dbReference type="AlphaFoldDB" id="A0A558BXY2"/>
<proteinExistence type="inferred from homology"/>
<dbReference type="Gene3D" id="2.60.120.10">
    <property type="entry name" value="Jelly Rolls"/>
    <property type="match status" value="2"/>
</dbReference>
<evidence type="ECO:0000256" key="2">
    <source>
        <dbReference type="PIRSR" id="PIRSR006232-1"/>
    </source>
</evidence>
<feature type="binding site" evidence="2">
    <location>
        <position position="58"/>
    </location>
    <ligand>
        <name>Fe cation</name>
        <dbReference type="ChEBI" id="CHEBI:24875"/>
    </ligand>
</feature>
<keyword evidence="2" id="KW-0408">Iron</keyword>
<feature type="domain" description="Quercetin 2,3-dioxygenase C-terminal cupin" evidence="5">
    <location>
        <begin position="147"/>
        <end position="232"/>
    </location>
</feature>
<evidence type="ECO:0000259" key="4">
    <source>
        <dbReference type="Pfam" id="PF02678"/>
    </source>
</evidence>
<dbReference type="PANTHER" id="PTHR43212:SF3">
    <property type="entry name" value="QUERCETIN 2,3-DIOXYGENASE"/>
    <property type="match status" value="1"/>
</dbReference>
<dbReference type="SUPFAM" id="SSF51182">
    <property type="entry name" value="RmlC-like cupins"/>
    <property type="match status" value="1"/>
</dbReference>
<evidence type="ECO:0000313" key="7">
    <source>
        <dbReference type="Proteomes" id="UP000317624"/>
    </source>
</evidence>
<dbReference type="InterPro" id="IPR041602">
    <property type="entry name" value="Quercetinase_C"/>
</dbReference>
<feature type="binding site" evidence="2">
    <location>
        <position position="60"/>
    </location>
    <ligand>
        <name>Fe cation</name>
        <dbReference type="ChEBI" id="CHEBI:24875"/>
    </ligand>
</feature>
<name>A0A558BXY2_9BACT</name>
<accession>A0A558BXY2</accession>
<feature type="binding site" evidence="2">
    <location>
        <position position="104"/>
    </location>
    <ligand>
        <name>Fe cation</name>
        <dbReference type="ChEBI" id="CHEBI:24875"/>
    </ligand>
</feature>
<dbReference type="InterPro" id="IPR003829">
    <property type="entry name" value="Pirin_N_dom"/>
</dbReference>
<dbReference type="InterPro" id="IPR012093">
    <property type="entry name" value="Pirin"/>
</dbReference>
<evidence type="ECO:0000313" key="6">
    <source>
        <dbReference type="EMBL" id="TVT41369.1"/>
    </source>
</evidence>
<dbReference type="Proteomes" id="UP000317624">
    <property type="component" value="Unassembled WGS sequence"/>
</dbReference>
<comment type="cofactor">
    <cofactor evidence="2">
        <name>Fe cation</name>
        <dbReference type="ChEBI" id="CHEBI:24875"/>
    </cofactor>
    <text evidence="2">Binds 1 Fe cation per subunit.</text>
</comment>
<dbReference type="InterPro" id="IPR011051">
    <property type="entry name" value="RmlC_Cupin_sf"/>
</dbReference>
<feature type="domain" description="Pirin N-terminal" evidence="4">
    <location>
        <begin position="14"/>
        <end position="119"/>
    </location>
</feature>
<evidence type="ECO:0000256" key="3">
    <source>
        <dbReference type="RuleBase" id="RU003457"/>
    </source>
</evidence>
<evidence type="ECO:0000259" key="5">
    <source>
        <dbReference type="Pfam" id="PF17954"/>
    </source>
</evidence>
<dbReference type="GO" id="GO:0046872">
    <property type="term" value="F:metal ion binding"/>
    <property type="evidence" value="ECO:0007669"/>
    <property type="project" value="UniProtKB-KW"/>
</dbReference>
<keyword evidence="2" id="KW-0479">Metal-binding</keyword>